<gene>
    <name evidence="4" type="ORF">GCM10025881_35250</name>
</gene>
<name>A0ABQ6K7R1_9MICO</name>
<dbReference type="EMBL" id="BSVB01000001">
    <property type="protein sequence ID" value="GMA96701.1"/>
    <property type="molecule type" value="Genomic_DNA"/>
</dbReference>
<sequence length="433" mass="47986">MAKDSEQFVSVGGHRLRLTNLDKVMYPETGTTKGEVIDYYSRVAEYLIPHAADRPATRKRWVSGVDGPMFFEKNMPDGAPDWVKVRSIQHKDHVNEYPIVNDLATLVWIAQQAALEIHVPQWRFGRNGARKNPDRMVLDLDPGEGAGLPECVEVAKLVRGILKGMGLDPMPVTSGSKGIHLYAALDGLQSSDQVSAVAKELARALEADHPDLVVSDMKKAVRGGKVLLDWSQNNGSKTTIVPYSLRGRAHPTVAAPRTWAELSRPELRHLEFHEVLERLKKRGDPLADLSVGSLDESLGQYRSMRNRSVTPEPFGDVPGSDPSWKPDPANPHFVIQEHHASRLHYDFRLERDGVLVSWAVPKGVPTDPKQNHLAVHVEDHPFDYGTFEEAFRKGNTARARSRSGTAAGTASRSGATAPRAMARARARRQSRAR</sequence>
<comment type="caution">
    <text evidence="4">The sequence shown here is derived from an EMBL/GenBank/DDBJ whole genome shotgun (WGS) entry which is preliminary data.</text>
</comment>
<evidence type="ECO:0000313" key="5">
    <source>
        <dbReference type="Proteomes" id="UP001157034"/>
    </source>
</evidence>
<protein>
    <recommendedName>
        <fullName evidence="6">ATP-dependent DNA ligase</fullName>
    </recommendedName>
</protein>
<feature type="compositionally biased region" description="Low complexity" evidence="1">
    <location>
        <begin position="396"/>
        <end position="421"/>
    </location>
</feature>
<evidence type="ECO:0000256" key="1">
    <source>
        <dbReference type="SAM" id="MobiDB-lite"/>
    </source>
</evidence>
<feature type="compositionally biased region" description="Basic residues" evidence="1">
    <location>
        <begin position="422"/>
        <end position="433"/>
    </location>
</feature>
<accession>A0ABQ6K7R1</accession>
<proteinExistence type="predicted"/>
<dbReference type="Proteomes" id="UP001157034">
    <property type="component" value="Unassembled WGS sequence"/>
</dbReference>
<dbReference type="CDD" id="cd04863">
    <property type="entry name" value="MtLigD_Pol_like"/>
    <property type="match status" value="1"/>
</dbReference>
<evidence type="ECO:0008006" key="6">
    <source>
        <dbReference type="Google" id="ProtNLM"/>
    </source>
</evidence>
<dbReference type="InterPro" id="IPR014145">
    <property type="entry name" value="LigD_pol_dom"/>
</dbReference>
<dbReference type="NCBIfam" id="TIGR02778">
    <property type="entry name" value="ligD_pol"/>
    <property type="match status" value="1"/>
</dbReference>
<reference evidence="5" key="1">
    <citation type="journal article" date="2019" name="Int. J. Syst. Evol. Microbiol.">
        <title>The Global Catalogue of Microorganisms (GCM) 10K type strain sequencing project: providing services to taxonomists for standard genome sequencing and annotation.</title>
        <authorList>
            <consortium name="The Broad Institute Genomics Platform"/>
            <consortium name="The Broad Institute Genome Sequencing Center for Infectious Disease"/>
            <person name="Wu L."/>
            <person name="Ma J."/>
        </authorList>
    </citation>
    <scope>NUCLEOTIDE SEQUENCE [LARGE SCALE GENOMIC DNA]</scope>
    <source>
        <strain evidence="5">NBRC 108894</strain>
    </source>
</reference>
<evidence type="ECO:0000259" key="3">
    <source>
        <dbReference type="Pfam" id="PF21686"/>
    </source>
</evidence>
<feature type="domain" description="DNA ligase D 3'-phosphoesterase" evidence="2">
    <location>
        <begin position="336"/>
        <end position="396"/>
    </location>
</feature>
<evidence type="ECO:0000259" key="2">
    <source>
        <dbReference type="Pfam" id="PF13298"/>
    </source>
</evidence>
<dbReference type="Gene3D" id="3.90.920.10">
    <property type="entry name" value="DNA primase, PRIM domain"/>
    <property type="match status" value="1"/>
</dbReference>
<dbReference type="InterPro" id="IPR033649">
    <property type="entry name" value="MtLigD_Pol-like"/>
</dbReference>
<keyword evidence="5" id="KW-1185">Reference proteome</keyword>
<dbReference type="Pfam" id="PF21686">
    <property type="entry name" value="LigD_Prim-Pol"/>
    <property type="match status" value="1"/>
</dbReference>
<evidence type="ECO:0000313" key="4">
    <source>
        <dbReference type="EMBL" id="GMA96701.1"/>
    </source>
</evidence>
<dbReference type="InterPro" id="IPR014144">
    <property type="entry name" value="LigD_PE_domain"/>
</dbReference>
<dbReference type="PANTHER" id="PTHR42705">
    <property type="entry name" value="BIFUNCTIONAL NON-HOMOLOGOUS END JOINING PROTEIN LIGD"/>
    <property type="match status" value="1"/>
</dbReference>
<dbReference type="InterPro" id="IPR052171">
    <property type="entry name" value="NHEJ_LigD"/>
</dbReference>
<organism evidence="4 5">
    <name type="scientific">Pseudolysinimonas kribbensis</name>
    <dbReference type="NCBI Taxonomy" id="433641"/>
    <lineage>
        <taxon>Bacteria</taxon>
        <taxon>Bacillati</taxon>
        <taxon>Actinomycetota</taxon>
        <taxon>Actinomycetes</taxon>
        <taxon>Micrococcales</taxon>
        <taxon>Microbacteriaceae</taxon>
        <taxon>Pseudolysinimonas</taxon>
    </lineage>
</organism>
<feature type="domain" description="DNA ligase D polymerase" evidence="3">
    <location>
        <begin position="32"/>
        <end position="285"/>
    </location>
</feature>
<dbReference type="Pfam" id="PF13298">
    <property type="entry name" value="LigD_N"/>
    <property type="match status" value="1"/>
</dbReference>
<dbReference type="PANTHER" id="PTHR42705:SF2">
    <property type="entry name" value="BIFUNCTIONAL NON-HOMOLOGOUS END JOINING PROTEIN LIGD"/>
    <property type="match status" value="1"/>
</dbReference>
<feature type="region of interest" description="Disordered" evidence="1">
    <location>
        <begin position="393"/>
        <end position="433"/>
    </location>
</feature>